<evidence type="ECO:0000313" key="3">
    <source>
        <dbReference type="Proteomes" id="UP000719267"/>
    </source>
</evidence>
<comment type="caution">
    <text evidence="2">The sequence shown here is derived from an EMBL/GenBank/DDBJ whole genome shotgun (WGS) entry which is preliminary data.</text>
</comment>
<evidence type="ECO:0000313" key="2">
    <source>
        <dbReference type="EMBL" id="MBW2962901.1"/>
    </source>
</evidence>
<keyword evidence="3" id="KW-1185">Reference proteome</keyword>
<reference evidence="2 3" key="1">
    <citation type="submission" date="2021-07" db="EMBL/GenBank/DDBJ databases">
        <title>Mesonia aestuariivivens sp. nov., isolated from a tidal flat.</title>
        <authorList>
            <person name="Kim Y.-O."/>
            <person name="Yoon J.-H."/>
        </authorList>
    </citation>
    <scope>NUCLEOTIDE SEQUENCE [LARGE SCALE GENOMIC DNA]</scope>
    <source>
        <strain evidence="2 3">JHPTF-M18</strain>
    </source>
</reference>
<dbReference type="Pfam" id="PF13443">
    <property type="entry name" value="HTH_26"/>
    <property type="match status" value="1"/>
</dbReference>
<sequence length="62" mass="7214">MSFAFHIPALGAFYPGIDHNIDEKTVRRIKSDANYTMELNTLYKICESRNISLSDFFKLIEK</sequence>
<name>A0ABS6W4V6_9FLAO</name>
<evidence type="ECO:0000259" key="1">
    <source>
        <dbReference type="Pfam" id="PF13443"/>
    </source>
</evidence>
<protein>
    <submittedName>
        <fullName evidence="2">Helix-turn-helix transcriptional regulator</fullName>
    </submittedName>
</protein>
<dbReference type="RefSeq" id="WP_219041185.1">
    <property type="nucleotide sequence ID" value="NZ_JAHWDF010000020.1"/>
</dbReference>
<feature type="domain" description="HTH cro/C1-type" evidence="1">
    <location>
        <begin position="20"/>
        <end position="61"/>
    </location>
</feature>
<dbReference type="InterPro" id="IPR001387">
    <property type="entry name" value="Cro/C1-type_HTH"/>
</dbReference>
<gene>
    <name evidence="2" type="ORF">KW502_13995</name>
</gene>
<dbReference type="EMBL" id="JAHWDF010000020">
    <property type="protein sequence ID" value="MBW2962901.1"/>
    <property type="molecule type" value="Genomic_DNA"/>
</dbReference>
<dbReference type="Proteomes" id="UP000719267">
    <property type="component" value="Unassembled WGS sequence"/>
</dbReference>
<organism evidence="2 3">
    <name type="scientific">Mesonia aestuariivivens</name>
    <dbReference type="NCBI Taxonomy" id="2796128"/>
    <lineage>
        <taxon>Bacteria</taxon>
        <taxon>Pseudomonadati</taxon>
        <taxon>Bacteroidota</taxon>
        <taxon>Flavobacteriia</taxon>
        <taxon>Flavobacteriales</taxon>
        <taxon>Flavobacteriaceae</taxon>
        <taxon>Mesonia</taxon>
    </lineage>
</organism>
<accession>A0ABS6W4V6</accession>
<proteinExistence type="predicted"/>